<name>A0A565AZC9_9BRAS</name>
<evidence type="ECO:0000313" key="2">
    <source>
        <dbReference type="Proteomes" id="UP000489600"/>
    </source>
</evidence>
<evidence type="ECO:0000313" key="1">
    <source>
        <dbReference type="EMBL" id="VVA94756.1"/>
    </source>
</evidence>
<protein>
    <submittedName>
        <fullName evidence="1">Uncharacterized protein</fullName>
    </submittedName>
</protein>
<dbReference type="OrthoDB" id="1057137at2759"/>
<proteinExistence type="predicted"/>
<reference evidence="1" key="1">
    <citation type="submission" date="2019-07" db="EMBL/GenBank/DDBJ databases">
        <authorList>
            <person name="Dittberner H."/>
        </authorList>
    </citation>
    <scope>NUCLEOTIDE SEQUENCE [LARGE SCALE GENOMIC DNA]</scope>
</reference>
<dbReference type="PANTHER" id="PTHR13542">
    <property type="entry name" value="LSM12 HOMOLOG"/>
    <property type="match status" value="1"/>
</dbReference>
<gene>
    <name evidence="1" type="ORF">ANE_LOCUS5201</name>
</gene>
<organism evidence="1 2">
    <name type="scientific">Arabis nemorensis</name>
    <dbReference type="NCBI Taxonomy" id="586526"/>
    <lineage>
        <taxon>Eukaryota</taxon>
        <taxon>Viridiplantae</taxon>
        <taxon>Streptophyta</taxon>
        <taxon>Embryophyta</taxon>
        <taxon>Tracheophyta</taxon>
        <taxon>Spermatophyta</taxon>
        <taxon>Magnoliopsida</taxon>
        <taxon>eudicotyledons</taxon>
        <taxon>Gunneridae</taxon>
        <taxon>Pentapetalae</taxon>
        <taxon>rosids</taxon>
        <taxon>malvids</taxon>
        <taxon>Brassicales</taxon>
        <taxon>Brassicaceae</taxon>
        <taxon>Arabideae</taxon>
        <taxon>Arabis</taxon>
    </lineage>
</organism>
<dbReference type="EMBL" id="CABITT030000002">
    <property type="protein sequence ID" value="VVA94756.1"/>
    <property type="molecule type" value="Genomic_DNA"/>
</dbReference>
<dbReference type="AlphaFoldDB" id="A0A565AZC9"/>
<dbReference type="Proteomes" id="UP000489600">
    <property type="component" value="Unassembled WGS sequence"/>
</dbReference>
<comment type="caution">
    <text evidence="1">The sequence shown here is derived from an EMBL/GenBank/DDBJ whole genome shotgun (WGS) entry which is preliminary data.</text>
</comment>
<sequence length="76" mass="8345">MPNTGDSITTRMVNAKYISNLRLMGTFKKEPLAAKDRSVDLDGLIAKEEIAIRDMEKLGVGVTKEAQSIFDALSET</sequence>
<dbReference type="InterPro" id="IPR039683">
    <property type="entry name" value="Lsm12-like"/>
</dbReference>
<keyword evidence="2" id="KW-1185">Reference proteome</keyword>
<accession>A0A565AZC9</accession>